<keyword evidence="2" id="KW-0472">Membrane</keyword>
<dbReference type="AlphaFoldDB" id="A0A1T4SYW4"/>
<dbReference type="Pfam" id="PF12508">
    <property type="entry name" value="Transposon_TraM"/>
    <property type="match status" value="1"/>
</dbReference>
<feature type="compositionally biased region" description="Low complexity" evidence="1">
    <location>
        <begin position="13"/>
        <end position="26"/>
    </location>
</feature>
<feature type="transmembrane region" description="Helical" evidence="2">
    <location>
        <begin position="39"/>
        <end position="56"/>
    </location>
</feature>
<keyword evidence="2" id="KW-1133">Transmembrane helix</keyword>
<name>A0A1T4SYW4_9BACT</name>
<dbReference type="OrthoDB" id="1453786at2"/>
<reference evidence="5" key="1">
    <citation type="submission" date="2017-02" db="EMBL/GenBank/DDBJ databases">
        <authorList>
            <person name="Varghese N."/>
            <person name="Submissions S."/>
        </authorList>
    </citation>
    <scope>NUCLEOTIDE SEQUENCE [LARGE SCALE GENOMIC DNA]</scope>
    <source>
        <strain evidence="5">DSM 22224</strain>
    </source>
</reference>
<evidence type="ECO:0000259" key="3">
    <source>
        <dbReference type="Pfam" id="PF12508"/>
    </source>
</evidence>
<keyword evidence="2" id="KW-0812">Transmembrane</keyword>
<evidence type="ECO:0000256" key="2">
    <source>
        <dbReference type="SAM" id="Phobius"/>
    </source>
</evidence>
<dbReference type="STRING" id="634771.SAMN04488128_103771"/>
<feature type="region of interest" description="Disordered" evidence="1">
    <location>
        <begin position="1"/>
        <end position="31"/>
    </location>
</feature>
<sequence>MENQNRRTNIFVSETSGAAPEASSSSEHSRKLDRLKKPLVFALMGIVFVGCMYLIFGRPSSGKEKQKEAGLNEAVPQATDGALRDKRRAYEEAMQAQKEQEKRASLMSLADYWQSDSTKEVDAAPGQDKDIESNGDSYMRRQKVSVSPLNTYKDIQATVGSFYSGSNGETEAMRREIQELKDKLAEKSAHEEAPDPLAMMEKSYQLASKYFPNAHPTDSGKVKPANKTEVPRHFESFAPARKNVVSSLSRHIEDSTLDLLATGREHAFFTPTGSSQKASSRNSARACIQETQDVTPVSDVSILLLADARLAGRTIPEGTVLTASPKFTGGRLQLQITSVEINGDVIPVEINVYDLNGQLGLSAPISTENSALTEIVANMGTSAGTNLSLSANMGQQLASDMTKSAIQGVSGYFAKKVRIPKVTLKAGHQLLLVSKK</sequence>
<protein>
    <submittedName>
        <fullName evidence="4">Bacteroides conjugative transposon TraM protein</fullName>
    </submittedName>
</protein>
<feature type="compositionally biased region" description="Polar residues" evidence="1">
    <location>
        <begin position="1"/>
        <end position="12"/>
    </location>
</feature>
<accession>A0A1T4SYW4</accession>
<organism evidence="4 5">
    <name type="scientific">Chitinophaga eiseniae</name>
    <dbReference type="NCBI Taxonomy" id="634771"/>
    <lineage>
        <taxon>Bacteria</taxon>
        <taxon>Pseudomonadati</taxon>
        <taxon>Bacteroidota</taxon>
        <taxon>Chitinophagia</taxon>
        <taxon>Chitinophagales</taxon>
        <taxon>Chitinophagaceae</taxon>
        <taxon>Chitinophaga</taxon>
    </lineage>
</organism>
<evidence type="ECO:0000313" key="4">
    <source>
        <dbReference type="EMBL" id="SKA33118.1"/>
    </source>
</evidence>
<dbReference type="Proteomes" id="UP000190367">
    <property type="component" value="Unassembled WGS sequence"/>
</dbReference>
<feature type="domain" description="Conjugative transposon TraM C-terminal" evidence="3">
    <location>
        <begin position="285"/>
        <end position="433"/>
    </location>
</feature>
<dbReference type="InterPro" id="IPR022187">
    <property type="entry name" value="Conjug_transposon_TraM"/>
</dbReference>
<keyword evidence="5" id="KW-1185">Reference proteome</keyword>
<evidence type="ECO:0000313" key="5">
    <source>
        <dbReference type="Proteomes" id="UP000190367"/>
    </source>
</evidence>
<dbReference type="InterPro" id="IPR055407">
    <property type="entry name" value="TraM_C"/>
</dbReference>
<dbReference type="NCBIfam" id="TIGR03779">
    <property type="entry name" value="Bac_Flav_CT_M"/>
    <property type="match status" value="1"/>
</dbReference>
<evidence type="ECO:0000256" key="1">
    <source>
        <dbReference type="SAM" id="MobiDB-lite"/>
    </source>
</evidence>
<dbReference type="RefSeq" id="WP_078671096.1">
    <property type="nucleotide sequence ID" value="NZ_FUWZ01000003.1"/>
</dbReference>
<gene>
    <name evidence="4" type="ORF">SAMN04488128_103771</name>
</gene>
<dbReference type="EMBL" id="FUWZ01000003">
    <property type="protein sequence ID" value="SKA33118.1"/>
    <property type="molecule type" value="Genomic_DNA"/>
</dbReference>
<proteinExistence type="predicted"/>